<feature type="domain" description="F5/8 type C" evidence="1">
    <location>
        <begin position="1756"/>
        <end position="1907"/>
    </location>
</feature>
<dbReference type="EMBL" id="CALNXI010000454">
    <property type="protein sequence ID" value="CAH3027468.1"/>
    <property type="molecule type" value="Genomic_DNA"/>
</dbReference>
<feature type="non-terminal residue" evidence="2">
    <location>
        <position position="2227"/>
    </location>
</feature>
<dbReference type="PROSITE" id="PS01286">
    <property type="entry name" value="FA58C_2"/>
    <property type="match status" value="6"/>
</dbReference>
<comment type="caution">
    <text evidence="2">The sequence shown here is derived from an EMBL/GenBank/DDBJ whole genome shotgun (WGS) entry which is preliminary data.</text>
</comment>
<dbReference type="PROSITE" id="PS50022">
    <property type="entry name" value="FA58C_3"/>
    <property type="match status" value="14"/>
</dbReference>
<feature type="domain" description="F5/8 type C" evidence="1">
    <location>
        <begin position="1910"/>
        <end position="2058"/>
    </location>
</feature>
<gene>
    <name evidence="2" type="ORF">PEVE_00031623</name>
</gene>
<feature type="non-terminal residue" evidence="2">
    <location>
        <position position="1"/>
    </location>
</feature>
<feature type="domain" description="F5/8 type C" evidence="1">
    <location>
        <begin position="304"/>
        <end position="449"/>
    </location>
</feature>
<keyword evidence="3" id="KW-1185">Reference proteome</keyword>
<feature type="domain" description="F5/8 type C" evidence="1">
    <location>
        <begin position="1144"/>
        <end position="1267"/>
    </location>
</feature>
<dbReference type="Proteomes" id="UP001159427">
    <property type="component" value="Unassembled WGS sequence"/>
</dbReference>
<dbReference type="PANTHER" id="PTHR24543">
    <property type="entry name" value="MULTICOPPER OXIDASE-RELATED"/>
    <property type="match status" value="1"/>
</dbReference>
<evidence type="ECO:0000313" key="3">
    <source>
        <dbReference type="Proteomes" id="UP001159427"/>
    </source>
</evidence>
<feature type="domain" description="F5/8 type C" evidence="1">
    <location>
        <begin position="1457"/>
        <end position="1611"/>
    </location>
</feature>
<dbReference type="Pfam" id="PF00754">
    <property type="entry name" value="F5_F8_type_C"/>
    <property type="match status" value="14"/>
</dbReference>
<evidence type="ECO:0000259" key="1">
    <source>
        <dbReference type="PROSITE" id="PS50022"/>
    </source>
</evidence>
<accession>A0ABN8MDD8</accession>
<evidence type="ECO:0000313" key="2">
    <source>
        <dbReference type="EMBL" id="CAH3027468.1"/>
    </source>
</evidence>
<feature type="domain" description="F5/8 type C" evidence="1">
    <location>
        <begin position="649"/>
        <end position="795"/>
    </location>
</feature>
<feature type="domain" description="F5/8 type C" evidence="1">
    <location>
        <begin position="154"/>
        <end position="301"/>
    </location>
</feature>
<reference evidence="2 3" key="1">
    <citation type="submission" date="2022-05" db="EMBL/GenBank/DDBJ databases">
        <authorList>
            <consortium name="Genoscope - CEA"/>
            <person name="William W."/>
        </authorList>
    </citation>
    <scope>NUCLEOTIDE SEQUENCE [LARGE SCALE GENOMIC DNA]</scope>
</reference>
<dbReference type="Gene3D" id="2.60.120.260">
    <property type="entry name" value="Galactose-binding domain-like"/>
    <property type="match status" value="14"/>
</dbReference>
<dbReference type="CDD" id="cd00057">
    <property type="entry name" value="FA58C"/>
    <property type="match status" value="12"/>
</dbReference>
<organism evidence="2 3">
    <name type="scientific">Porites evermanni</name>
    <dbReference type="NCBI Taxonomy" id="104178"/>
    <lineage>
        <taxon>Eukaryota</taxon>
        <taxon>Metazoa</taxon>
        <taxon>Cnidaria</taxon>
        <taxon>Anthozoa</taxon>
        <taxon>Hexacorallia</taxon>
        <taxon>Scleractinia</taxon>
        <taxon>Fungiina</taxon>
        <taxon>Poritidae</taxon>
        <taxon>Porites</taxon>
    </lineage>
</organism>
<dbReference type="InterPro" id="IPR008979">
    <property type="entry name" value="Galactose-bd-like_sf"/>
</dbReference>
<feature type="domain" description="F5/8 type C" evidence="1">
    <location>
        <begin position="4"/>
        <end position="152"/>
    </location>
</feature>
<dbReference type="PROSITE" id="PS01285">
    <property type="entry name" value="FA58C_1"/>
    <property type="match status" value="3"/>
</dbReference>
<feature type="domain" description="F5/8 type C" evidence="1">
    <location>
        <begin position="1277"/>
        <end position="1433"/>
    </location>
</feature>
<name>A0ABN8MDD8_9CNID</name>
<dbReference type="SMART" id="SM00231">
    <property type="entry name" value="FA58C"/>
    <property type="match status" value="14"/>
</dbReference>
<dbReference type="SUPFAM" id="SSF49785">
    <property type="entry name" value="Galactose-binding domain-like"/>
    <property type="match status" value="14"/>
</dbReference>
<dbReference type="PANTHER" id="PTHR24543:SF335">
    <property type="entry name" value="EGF-LIKE REPEAT AND DISCOIDIN I-LIKE DOMAIN-CONTAINING PROTEIN 3"/>
    <property type="match status" value="1"/>
</dbReference>
<feature type="domain" description="F5/8 type C" evidence="1">
    <location>
        <begin position="798"/>
        <end position="950"/>
    </location>
</feature>
<feature type="domain" description="F5/8 type C" evidence="1">
    <location>
        <begin position="953"/>
        <end position="1142"/>
    </location>
</feature>
<proteinExistence type="predicted"/>
<feature type="domain" description="F5/8 type C" evidence="1">
    <location>
        <begin position="2061"/>
        <end position="2224"/>
    </location>
</feature>
<sequence>ITDCSDPLGLSTNQISDDSLTATTWQPGRSDPWYGRLNNQSRRSWCSTLLDVNQYIQVVDLGPKQRKVTAVASQGSHNYNEWVTEYELSYSSDGGTWNYYKDGNNRKVFGANKDRLTEVKHLIDYPFTAVALRFHPTAWSGDICMRVEVFGCDVFSDAIGVENETIIKDDYMVASYGTLASYQARKGRLNLPEASWEATDYGASFLEITFGRKLSMITAVATQGSGKLQNWVKTYMLSFSMWGDEWMVYTEDGKAKVFSGNRDQNTVVKQYLRHNMTALMIRFLPKTYYNRISMRVEVYGGKVCQEPFGAESGDLPANMSFTASSHTGAGNEPWEGRLNGKKAWCAGDNDTHQYLQIDFGRIRTISSIATQGHPTLSHWVTQYGLSYSLDGIFWRKALGEDQSVTLEGNSDGTTVKEVSLYKHVSVRFLRFLPVLWNVAICMRVELYGCEGNCSPINVLLFLEGLLSRIKGNILKNVSSPLMFLPNLSFSDCAYPIGLERGVIPNNAFTASSWYDVDHEPWLARLYSREGEGAWCARENDGAQYLQVDLGQVHIITGVATQGKYEISEWAIRFRAWVTNFSLSFSDDQTNWTNYVEHGNTPKIFEGNSRSSQVVRRTLLKKIVSRYLRILPVTWFGWTCMRVEVYGCRACSIALGMEDIHIPDESILASSFYGSGRSSKSRLFKDPYGWIPALTDQNAYLQIEVGSTDHVITAVATQGFRNDETAVIKFQLSFSKDGLHWFEHKEDGEVKMFESIFSANTVTKHYLKKNVTARFIRFWPKQWHRKRYMRVEVYGCKVCKRSIDVSNTTSEVNYPILSTYDGSVLTPWQGNLRLKKLSTVPSAWCAPKNDSNKTQFLQLDFRIVKVVHTIAVQAHPTENKWIRSFTLSSSLDGIFWKEYKEEGNLKTFNGSIDGTSVVARNIKYNLRARFLRIFPKTWHIYPCLRLEVFAKEDCTDGLGMENGYIADEFVTASSALRVNNEPWLARLHSQLGEGAWCAGKNDEKQFLQIDLLHPHHVTRVATQGKFPVPGCIFPDAWVTGYLLRFRQDDTDWKNYTEGGADKVVTYFAWMKCPKFAIFYTFSFIHLLQLTFLTPARFILFQGNANHSSVVTYYLKDGVVARYVRFCPVNWFNRICMRVEIYGCKAFFHPLGMEDYSIPETSVISKWSGKINTARLNTLNTAYCAGRSEMFLQIDLEYASKTVTAIATQGHYSSWAFVQAYLLIFSRREGEWFYYKEGGVIKELQGNTSPSETKLNILQYQILARHLRLMVNKWVDKVCVRMEVYGFETRTIPMISFGLNPNVNLTSTSFLGTGNEPWMARLTVGPGAKAWCAAPPDMKPFLQIDLGQIVVVSKLAVAGKSGQGMVTTFTLSSSEEGGFWRMYKQDSQEKEFMVEEDYTKAFTFELRFKIKARIFRLYPLQWITFPCMSVELYGYKGEYNIYCFIQNPCYIVAIHCLDCTWPLGLAEWMIPNEAMSASSSLGTNYAPWMGRLGGRVGGGAWCAKSNDNTQYLQVDLGYLAKIQGFAIQGKEGVSRHPTLEAAWVKSFTLSHSVDGFSWTNHDGMEGPKVFPGNTNSHAANVLSLEEVIIARHIKIIPQSWYNHICLRIELYGCEACGNPLGMESFDIPNYALLAPGIQNYADELRLRGTNPLLLPERENEFVQVDLGTGGKTLSALVIEGDDGINNWISKFVVNYSRDGNEFFPYMENGVLKTFHTPSESFAPPYKHRLEHNITARYIRVIVKDWVGRPNIRLELYGCEVSSELYGFGNEIIPVSSSSASSSKPSHEPEKAMLLSDEGSWCAGQIQVNEYLQLDFGMTMMLTGIASQGHHSRDEYVTKYRLDYSVDGSVWFRYTYAFDSESERIELDANKDSKSVTVIKFLHEIKARYLRIVAKTWHNGICLRVRVLGFNVCDSDLGIETSKITEASITASSNLGTGYEPGNSRYNRHQGNGAWCARENNVDEYIQVDLVRTHVISRVAIQEKLKTSPKDGVGVAWVTKFVVAYSQDGLNWSDYSEDNTVKVFVGNKRHRLVNQIQARFVRLIIKEWHKHICLRMELYGCQACLNPLGMENFQIPRSSVTSSTHFSKHNGYRARLGYYRKEMWCAYKRDLTSYLQVDLGKVKTITAFATQGNTVRQRDARLREYYIQYGDTGTVWLNYTYEGQRKARCSIMCSSTHISYVAIFRGYETQVDTVMEYLPTNITARFIRLRPTHWYLYICTKLEIYGCEGR</sequence>
<feature type="domain" description="F5/8 type C" evidence="1">
    <location>
        <begin position="1614"/>
        <end position="1755"/>
    </location>
</feature>
<feature type="domain" description="F5/8 type C" evidence="1">
    <location>
        <begin position="492"/>
        <end position="647"/>
    </location>
</feature>
<dbReference type="InterPro" id="IPR000421">
    <property type="entry name" value="FA58C"/>
</dbReference>
<protein>
    <recommendedName>
        <fullName evidence="1">F5/8 type C domain-containing protein</fullName>
    </recommendedName>
</protein>